<evidence type="ECO:0000256" key="3">
    <source>
        <dbReference type="ARBA" id="ARBA00022448"/>
    </source>
</evidence>
<evidence type="ECO:0000256" key="13">
    <source>
        <dbReference type="PROSITE-ProRule" id="PRU01360"/>
    </source>
</evidence>
<dbReference type="PROSITE" id="PS01156">
    <property type="entry name" value="TONB_DEPENDENT_REC_2"/>
    <property type="match status" value="1"/>
</dbReference>
<evidence type="ECO:0000256" key="14">
    <source>
        <dbReference type="PROSITE-ProRule" id="PRU10144"/>
    </source>
</evidence>
<dbReference type="GO" id="GO:0015344">
    <property type="term" value="F:siderophore uptake transmembrane transporter activity"/>
    <property type="evidence" value="ECO:0007669"/>
    <property type="project" value="TreeGrafter"/>
</dbReference>
<reference evidence="18 19" key="1">
    <citation type="submission" date="2018-10" db="EMBL/GenBank/DDBJ databases">
        <title>Draft genome of Cortibacter populi DSM10536.</title>
        <authorList>
            <person name="Bernier A.-M."/>
            <person name="Bernard K."/>
        </authorList>
    </citation>
    <scope>NUCLEOTIDE SEQUENCE [LARGE SCALE GENOMIC DNA]</scope>
    <source>
        <strain evidence="18 19">DSM 105136</strain>
    </source>
</reference>
<keyword evidence="3 13" id="KW-0813">Transport</keyword>
<dbReference type="Gene3D" id="3.55.50.30">
    <property type="match status" value="1"/>
</dbReference>
<evidence type="ECO:0000256" key="9">
    <source>
        <dbReference type="ARBA" id="ARBA00023077"/>
    </source>
</evidence>
<dbReference type="OrthoDB" id="6046653at2"/>
<sequence>MSEPIRAAGEHALPPEFAAFASRMPRMPRKPLAVFGRLGCATLAHVVIAMLVAATATVRAPAVRAQSATQVAVVAASHDFALPASDLSQALLQVGGTAGIRVVFDPQSVQGLHTIGIQGRFTVEEALQRLLQGTGLAHRYTDGGTVVLEQAAGAGRAGQAAGQASESLPVDGVVATASLNEVVVTATPDDDILTKDQTFQEARSTSVLSRDDIERFRGTSVGDIFKGSTGVLVGENRNSGGLDINIRGMQGQGRVPILVDGARQETTVYRGYSGVSSRSYIDPDLIGGIQIDKGPVMSADGTGATGGLVSMRTINADDIAKPGKSFGLRLRGQAIGNTTGSPMAADTPAGLPAGLYSGSSNATYRTDCATPSLCSGQYALPTEWGNPEGLNRPSTFDFKNWAGSIAAARRWEKIDLVAAYAQRRQGNYYAGEHGPGAWVDTASQRKLPFYTEVYPTVEGASVFQTGERIPGTNFESKSGLLKGKLFLPADQELELSYLRYSSVYSEIMPSQILRALGTSYVTQPRNSDVVAQTYTSRYRWNPYDRPLVDLRVNLWHTRTKSTNNSPSDTEVGLYNNDLEQYRRTGFDLSNTSTVRHPGNWGESQLRYGLAVQREDVGTTQLTYDVRDAGRDGDRQEYSVFAAWQYKPVQSITFDAGLRHTRFKSFDAKGITVYDSESSYCTDADGDGACDTLASRNKKSGTAPIVSLSWEPGNRGLQFYGRYAEAYRMPSLFESTSGYSFTTQPDINLSPEHARNKEFGINYLKDGVLRSNDKLRLKFAYFRNDISDYLTRTTANLWEEGGSTNSISTELVMRNIQSASFHGLELSGSYDLGAVFTEFGATKYNKIEVCHAGSYRVNPCNDYGIAGSYINNMVPPNWHGNLTLGTRLLQRKLTLGVRGIFMGKRNAEPEYNNDTSRSFLRVVPWHSYKVFDFFASYKVNDSLSVDFNLDNFTDRYYIDALSLGLIPAPGRTARLSATLTF</sequence>
<dbReference type="Pfam" id="PF00593">
    <property type="entry name" value="TonB_dep_Rec_b-barrel"/>
    <property type="match status" value="1"/>
</dbReference>
<dbReference type="PANTHER" id="PTHR30069:SF41">
    <property type="entry name" value="HEME_HEMOPEXIN UTILIZATION PROTEIN C"/>
    <property type="match status" value="1"/>
</dbReference>
<dbReference type="PANTHER" id="PTHR30069">
    <property type="entry name" value="TONB-DEPENDENT OUTER MEMBRANE RECEPTOR"/>
    <property type="match status" value="1"/>
</dbReference>
<dbReference type="Gene3D" id="2.40.170.20">
    <property type="entry name" value="TonB-dependent receptor, beta-barrel domain"/>
    <property type="match status" value="1"/>
</dbReference>
<dbReference type="SMART" id="SM00965">
    <property type="entry name" value="STN"/>
    <property type="match status" value="1"/>
</dbReference>
<proteinExistence type="inferred from homology"/>
<dbReference type="InterPro" id="IPR039426">
    <property type="entry name" value="TonB-dep_rcpt-like"/>
</dbReference>
<comment type="caution">
    <text evidence="18">The sequence shown here is derived from an EMBL/GenBank/DDBJ whole genome shotgun (WGS) entry which is preliminary data.</text>
</comment>
<keyword evidence="5" id="KW-0410">Iron transport</keyword>
<dbReference type="GO" id="GO:0009279">
    <property type="term" value="C:cell outer membrane"/>
    <property type="evidence" value="ECO:0007669"/>
    <property type="project" value="UniProtKB-SubCell"/>
</dbReference>
<evidence type="ECO:0000256" key="10">
    <source>
        <dbReference type="ARBA" id="ARBA00023136"/>
    </source>
</evidence>
<evidence type="ECO:0000256" key="12">
    <source>
        <dbReference type="ARBA" id="ARBA00023237"/>
    </source>
</evidence>
<evidence type="ECO:0000256" key="5">
    <source>
        <dbReference type="ARBA" id="ARBA00022496"/>
    </source>
</evidence>
<gene>
    <name evidence="18" type="ORF">D8I35_16370</name>
</gene>
<keyword evidence="6 13" id="KW-0812">Transmembrane</keyword>
<keyword evidence="10 13" id="KW-0472">Membrane</keyword>
<keyword evidence="8" id="KW-0408">Iron</keyword>
<evidence type="ECO:0000256" key="4">
    <source>
        <dbReference type="ARBA" id="ARBA00022452"/>
    </source>
</evidence>
<dbReference type="InterPro" id="IPR036942">
    <property type="entry name" value="Beta-barrel_TonB_sf"/>
</dbReference>
<keyword evidence="19" id="KW-1185">Reference proteome</keyword>
<accession>A0A3M6QKB0</accession>
<evidence type="ECO:0000313" key="18">
    <source>
        <dbReference type="EMBL" id="RMX03457.1"/>
    </source>
</evidence>
<dbReference type="PROSITE" id="PS52016">
    <property type="entry name" value="TONB_DEPENDENT_REC_3"/>
    <property type="match status" value="1"/>
</dbReference>
<evidence type="ECO:0000256" key="8">
    <source>
        <dbReference type="ARBA" id="ARBA00023004"/>
    </source>
</evidence>
<dbReference type="Pfam" id="PF07660">
    <property type="entry name" value="STN"/>
    <property type="match status" value="1"/>
</dbReference>
<dbReference type="InterPro" id="IPR010917">
    <property type="entry name" value="TonB_rcpt_CS"/>
</dbReference>
<evidence type="ECO:0000256" key="2">
    <source>
        <dbReference type="ARBA" id="ARBA00009810"/>
    </source>
</evidence>
<evidence type="ECO:0000259" key="17">
    <source>
        <dbReference type="SMART" id="SM00965"/>
    </source>
</evidence>
<evidence type="ECO:0000256" key="6">
    <source>
        <dbReference type="ARBA" id="ARBA00022692"/>
    </source>
</evidence>
<organism evidence="18 19">
    <name type="scientific">Corticibacter populi</name>
    <dbReference type="NCBI Taxonomy" id="1550736"/>
    <lineage>
        <taxon>Bacteria</taxon>
        <taxon>Pseudomonadati</taxon>
        <taxon>Pseudomonadota</taxon>
        <taxon>Betaproteobacteria</taxon>
        <taxon>Burkholderiales</taxon>
        <taxon>Comamonadaceae</taxon>
        <taxon>Corticibacter</taxon>
    </lineage>
</organism>
<dbReference type="InterPro" id="IPR012910">
    <property type="entry name" value="Plug_dom"/>
</dbReference>
<keyword evidence="11 18" id="KW-0675">Receptor</keyword>
<evidence type="ECO:0000256" key="15">
    <source>
        <dbReference type="RuleBase" id="RU003357"/>
    </source>
</evidence>
<comment type="similarity">
    <text evidence="2 13 15">Belongs to the TonB-dependent receptor family.</text>
</comment>
<keyword evidence="5" id="KW-0406">Ion transport</keyword>
<dbReference type="Pfam" id="PF07715">
    <property type="entry name" value="Plug"/>
    <property type="match status" value="1"/>
</dbReference>
<dbReference type="GO" id="GO:0044718">
    <property type="term" value="P:siderophore transmembrane transport"/>
    <property type="evidence" value="ECO:0007669"/>
    <property type="project" value="TreeGrafter"/>
</dbReference>
<dbReference type="InterPro" id="IPR011662">
    <property type="entry name" value="Secretin/TonB_short_N"/>
</dbReference>
<dbReference type="SUPFAM" id="SSF56935">
    <property type="entry name" value="Porins"/>
    <property type="match status" value="1"/>
</dbReference>
<keyword evidence="7" id="KW-0732">Signal</keyword>
<keyword evidence="16" id="KW-1133">Transmembrane helix</keyword>
<dbReference type="Proteomes" id="UP000278006">
    <property type="component" value="Unassembled WGS sequence"/>
</dbReference>
<dbReference type="InterPro" id="IPR037066">
    <property type="entry name" value="Plug_dom_sf"/>
</dbReference>
<feature type="domain" description="Secretin/TonB short N-terminal" evidence="17">
    <location>
        <begin position="100"/>
        <end position="151"/>
    </location>
</feature>
<evidence type="ECO:0000256" key="7">
    <source>
        <dbReference type="ARBA" id="ARBA00022729"/>
    </source>
</evidence>
<dbReference type="AlphaFoldDB" id="A0A3M6QKB0"/>
<dbReference type="EMBL" id="RDQO01000006">
    <property type="protein sequence ID" value="RMX03457.1"/>
    <property type="molecule type" value="Genomic_DNA"/>
</dbReference>
<keyword evidence="4 13" id="KW-1134">Transmembrane beta strand</keyword>
<dbReference type="RefSeq" id="WP_122231351.1">
    <property type="nucleotide sequence ID" value="NZ_RDQO01000006.1"/>
</dbReference>
<keyword evidence="9 15" id="KW-0798">TonB box</keyword>
<dbReference type="Gene3D" id="2.170.130.10">
    <property type="entry name" value="TonB-dependent receptor, plug domain"/>
    <property type="match status" value="1"/>
</dbReference>
<protein>
    <submittedName>
        <fullName evidence="18">TonB-dependent receptor</fullName>
    </submittedName>
</protein>
<evidence type="ECO:0000256" key="1">
    <source>
        <dbReference type="ARBA" id="ARBA00004571"/>
    </source>
</evidence>
<dbReference type="InterPro" id="IPR000531">
    <property type="entry name" value="Beta-barrel_TonB"/>
</dbReference>
<feature type="short sequence motif" description="TonB C-terminal box" evidence="14">
    <location>
        <begin position="963"/>
        <end position="980"/>
    </location>
</feature>
<feature type="transmembrane region" description="Helical" evidence="16">
    <location>
        <begin position="32"/>
        <end position="54"/>
    </location>
</feature>
<evidence type="ECO:0000256" key="11">
    <source>
        <dbReference type="ARBA" id="ARBA00023170"/>
    </source>
</evidence>
<name>A0A3M6QKB0_9BURK</name>
<evidence type="ECO:0000256" key="16">
    <source>
        <dbReference type="SAM" id="Phobius"/>
    </source>
</evidence>
<keyword evidence="12 13" id="KW-0998">Cell outer membrane</keyword>
<comment type="subcellular location">
    <subcellularLocation>
        <location evidence="1 13">Cell outer membrane</location>
        <topology evidence="1 13">Multi-pass membrane protein</topology>
    </subcellularLocation>
</comment>
<evidence type="ECO:0000313" key="19">
    <source>
        <dbReference type="Proteomes" id="UP000278006"/>
    </source>
</evidence>